<comment type="caution">
    <text evidence="1">The sequence shown here is derived from an EMBL/GenBank/DDBJ whole genome shotgun (WGS) entry which is preliminary data.</text>
</comment>
<dbReference type="Proteomes" id="UP001057402">
    <property type="component" value="Chromosome 4"/>
</dbReference>
<dbReference type="EMBL" id="CM042883">
    <property type="protein sequence ID" value="KAI4373452.1"/>
    <property type="molecule type" value="Genomic_DNA"/>
</dbReference>
<reference evidence="2" key="1">
    <citation type="journal article" date="2023" name="Front. Plant Sci.">
        <title>Chromosomal-level genome assembly of Melastoma candidum provides insights into trichome evolution.</title>
        <authorList>
            <person name="Zhong Y."/>
            <person name="Wu W."/>
            <person name="Sun C."/>
            <person name="Zou P."/>
            <person name="Liu Y."/>
            <person name="Dai S."/>
            <person name="Zhou R."/>
        </authorList>
    </citation>
    <scope>NUCLEOTIDE SEQUENCE [LARGE SCALE GENOMIC DNA]</scope>
</reference>
<sequence>MEATFILLASSPIASLPPSRNYYSIRHSVKQLHFLRATNAVLAYKSICLSSPRTHTRPFPLTRCSLSGVACPDSQPLLPLKPFKNPSFDWLKQRVSGLTPLDIVMVSGILSVSVAAVRWAVNLALNPFFWMYFSWSWLFWPWIVAVVVAVSGLYCLRKHMQGKASIFEQLVLVTSAFTWLTLVPPAHFNGFLQGWPFVFFFVYHYFFFSNVSIRRRMYGDYHVRPHDPKWDVDTPGWQRLLFCVAVMVGHWLAAFEGPELHRIPGGWSNIGIWLLILVPFLTQHNSSLYLAKYSEKIVVPTSVVQYGPYRWVRHPIYASTMLLFATYCTALRAPLSMLFVVGACVLYYEQKIRLEEALMIETFGEGYLEYAGKVKHKLIPFVF</sequence>
<name>A0ACB9R341_9MYRT</name>
<gene>
    <name evidence="1" type="ORF">MLD38_011577</name>
</gene>
<accession>A0ACB9R341</accession>
<keyword evidence="2" id="KW-1185">Reference proteome</keyword>
<evidence type="ECO:0000313" key="1">
    <source>
        <dbReference type="EMBL" id="KAI4373452.1"/>
    </source>
</evidence>
<protein>
    <submittedName>
        <fullName evidence="1">Uncharacterized protein</fullName>
    </submittedName>
</protein>
<evidence type="ECO:0000313" key="2">
    <source>
        <dbReference type="Proteomes" id="UP001057402"/>
    </source>
</evidence>
<proteinExistence type="predicted"/>
<organism evidence="1 2">
    <name type="scientific">Melastoma candidum</name>
    <dbReference type="NCBI Taxonomy" id="119954"/>
    <lineage>
        <taxon>Eukaryota</taxon>
        <taxon>Viridiplantae</taxon>
        <taxon>Streptophyta</taxon>
        <taxon>Embryophyta</taxon>
        <taxon>Tracheophyta</taxon>
        <taxon>Spermatophyta</taxon>
        <taxon>Magnoliopsida</taxon>
        <taxon>eudicotyledons</taxon>
        <taxon>Gunneridae</taxon>
        <taxon>Pentapetalae</taxon>
        <taxon>rosids</taxon>
        <taxon>malvids</taxon>
        <taxon>Myrtales</taxon>
        <taxon>Melastomataceae</taxon>
        <taxon>Melastomatoideae</taxon>
        <taxon>Melastomateae</taxon>
        <taxon>Melastoma</taxon>
    </lineage>
</organism>